<feature type="chain" id="PRO_5040288629" evidence="1">
    <location>
        <begin position="18"/>
        <end position="131"/>
    </location>
</feature>
<keyword evidence="3" id="KW-1185">Reference proteome</keyword>
<accession>A0A9P9DEH5</accession>
<proteinExistence type="predicted"/>
<evidence type="ECO:0000256" key="1">
    <source>
        <dbReference type="SAM" id="SignalP"/>
    </source>
</evidence>
<comment type="caution">
    <text evidence="2">The sequence shown here is derived from an EMBL/GenBank/DDBJ whole genome shotgun (WGS) entry which is preliminary data.</text>
</comment>
<sequence>MKVTFVVAALFAAIAAAAPVADPVAEPVPELAGEIDARQARNIRVVLADDQTDTAVQSNIPANGSRVQIRSRFGSLGSGVPANRAGVVSGTGTCRIFSDANASRLVATIRNGAADVRFTRQSLQNGVIVCQ</sequence>
<dbReference type="OrthoDB" id="3686702at2759"/>
<organism evidence="2 3">
    <name type="scientific">Dendryphion nanum</name>
    <dbReference type="NCBI Taxonomy" id="256645"/>
    <lineage>
        <taxon>Eukaryota</taxon>
        <taxon>Fungi</taxon>
        <taxon>Dikarya</taxon>
        <taxon>Ascomycota</taxon>
        <taxon>Pezizomycotina</taxon>
        <taxon>Dothideomycetes</taxon>
        <taxon>Pleosporomycetidae</taxon>
        <taxon>Pleosporales</taxon>
        <taxon>Torulaceae</taxon>
        <taxon>Dendryphion</taxon>
    </lineage>
</organism>
<dbReference type="EMBL" id="JAGMWT010000013">
    <property type="protein sequence ID" value="KAH7117699.1"/>
    <property type="molecule type" value="Genomic_DNA"/>
</dbReference>
<evidence type="ECO:0000313" key="3">
    <source>
        <dbReference type="Proteomes" id="UP000700596"/>
    </source>
</evidence>
<dbReference type="AlphaFoldDB" id="A0A9P9DEH5"/>
<protein>
    <submittedName>
        <fullName evidence="2">Uncharacterized protein</fullName>
    </submittedName>
</protein>
<feature type="signal peptide" evidence="1">
    <location>
        <begin position="1"/>
        <end position="17"/>
    </location>
</feature>
<evidence type="ECO:0000313" key="2">
    <source>
        <dbReference type="EMBL" id="KAH7117699.1"/>
    </source>
</evidence>
<dbReference type="Proteomes" id="UP000700596">
    <property type="component" value="Unassembled WGS sequence"/>
</dbReference>
<name>A0A9P9DEH5_9PLEO</name>
<reference evidence="2" key="1">
    <citation type="journal article" date="2021" name="Nat. Commun.">
        <title>Genetic determinants of endophytism in the Arabidopsis root mycobiome.</title>
        <authorList>
            <person name="Mesny F."/>
            <person name="Miyauchi S."/>
            <person name="Thiergart T."/>
            <person name="Pickel B."/>
            <person name="Atanasova L."/>
            <person name="Karlsson M."/>
            <person name="Huettel B."/>
            <person name="Barry K.W."/>
            <person name="Haridas S."/>
            <person name="Chen C."/>
            <person name="Bauer D."/>
            <person name="Andreopoulos W."/>
            <person name="Pangilinan J."/>
            <person name="LaButti K."/>
            <person name="Riley R."/>
            <person name="Lipzen A."/>
            <person name="Clum A."/>
            <person name="Drula E."/>
            <person name="Henrissat B."/>
            <person name="Kohler A."/>
            <person name="Grigoriev I.V."/>
            <person name="Martin F.M."/>
            <person name="Hacquard S."/>
        </authorList>
    </citation>
    <scope>NUCLEOTIDE SEQUENCE</scope>
    <source>
        <strain evidence="2">MPI-CAGE-CH-0243</strain>
    </source>
</reference>
<keyword evidence="1" id="KW-0732">Signal</keyword>
<gene>
    <name evidence="2" type="ORF">B0J11DRAFT_509402</name>
</gene>